<dbReference type="InterPro" id="IPR036155">
    <property type="entry name" value="Crypto/Photolyase_N_sf"/>
</dbReference>
<dbReference type="InterPro" id="IPR014729">
    <property type="entry name" value="Rossmann-like_a/b/a_fold"/>
</dbReference>
<accession>A0A5S3YZP1</accession>
<dbReference type="InterPro" id="IPR006050">
    <property type="entry name" value="DNA_photolyase_N"/>
</dbReference>
<name>A0A5S3YZP1_9GAMM</name>
<dbReference type="PROSITE" id="PS51645">
    <property type="entry name" value="PHR_CRY_ALPHA_BETA"/>
    <property type="match status" value="1"/>
</dbReference>
<evidence type="ECO:0000313" key="3">
    <source>
        <dbReference type="Proteomes" id="UP000305874"/>
    </source>
</evidence>
<feature type="non-terminal residue" evidence="2">
    <location>
        <position position="1"/>
    </location>
</feature>
<comment type="caution">
    <text evidence="2">The sequence shown here is derived from an EMBL/GenBank/DDBJ whole genome shotgun (WGS) entry which is preliminary data.</text>
</comment>
<dbReference type="Gene3D" id="3.40.50.620">
    <property type="entry name" value="HUPs"/>
    <property type="match status" value="1"/>
</dbReference>
<dbReference type="Proteomes" id="UP000305874">
    <property type="component" value="Unassembled WGS sequence"/>
</dbReference>
<gene>
    <name evidence="2" type="ORF">CWC05_18970</name>
</gene>
<dbReference type="AlphaFoldDB" id="A0A5S3YZP1"/>
<evidence type="ECO:0000259" key="1">
    <source>
        <dbReference type="PROSITE" id="PS51645"/>
    </source>
</evidence>
<feature type="domain" description="Photolyase/cryptochrome alpha/beta" evidence="1">
    <location>
        <begin position="1"/>
        <end position="93"/>
    </location>
</feature>
<proteinExistence type="predicted"/>
<evidence type="ECO:0000313" key="2">
    <source>
        <dbReference type="EMBL" id="TMP85368.1"/>
    </source>
</evidence>
<sequence>TQDCRVQDNDALYLLSASVDTLICLYCVPPQTRFDKHFSQTTSSQAQRGYLKSTLQGLQNALAQFGQTLNIEYGDPRVVVSDYIHRYEITHVG</sequence>
<protein>
    <submittedName>
        <fullName evidence="2">Deoxyribodipyrimidine photolyase</fullName>
    </submittedName>
</protein>
<reference evidence="3" key="2">
    <citation type="submission" date="2019-06" db="EMBL/GenBank/DDBJ databases">
        <title>Co-occurence of chitin degradation, pigmentation and bioactivity in marine Pseudoalteromonas.</title>
        <authorList>
            <person name="Sonnenschein E.C."/>
            <person name="Bech P.K."/>
        </authorList>
    </citation>
    <scope>NUCLEOTIDE SEQUENCE [LARGE SCALE GENOMIC DNA]</scope>
    <source>
        <strain evidence="3">S2897</strain>
    </source>
</reference>
<dbReference type="EMBL" id="PNCG01000053">
    <property type="protein sequence ID" value="TMP85368.1"/>
    <property type="molecule type" value="Genomic_DNA"/>
</dbReference>
<feature type="non-terminal residue" evidence="2">
    <location>
        <position position="93"/>
    </location>
</feature>
<organism evidence="2 3">
    <name type="scientific">Pseudoalteromonas ruthenica</name>
    <dbReference type="NCBI Taxonomy" id="151081"/>
    <lineage>
        <taxon>Bacteria</taxon>
        <taxon>Pseudomonadati</taxon>
        <taxon>Pseudomonadota</taxon>
        <taxon>Gammaproteobacteria</taxon>
        <taxon>Alteromonadales</taxon>
        <taxon>Pseudoalteromonadaceae</taxon>
        <taxon>Pseudoalteromonas</taxon>
    </lineage>
</organism>
<dbReference type="Pfam" id="PF00875">
    <property type="entry name" value="DNA_photolyase"/>
    <property type="match status" value="1"/>
</dbReference>
<dbReference type="GO" id="GO:0016829">
    <property type="term" value="F:lyase activity"/>
    <property type="evidence" value="ECO:0007669"/>
    <property type="project" value="UniProtKB-KW"/>
</dbReference>
<reference evidence="2 3" key="1">
    <citation type="submission" date="2017-12" db="EMBL/GenBank/DDBJ databases">
        <authorList>
            <person name="Paulsen S."/>
            <person name="Gram L.K."/>
        </authorList>
    </citation>
    <scope>NUCLEOTIDE SEQUENCE [LARGE SCALE GENOMIC DNA]</scope>
    <source>
        <strain evidence="2 3">S2897</strain>
    </source>
</reference>
<dbReference type="SUPFAM" id="SSF52425">
    <property type="entry name" value="Cryptochrome/photolyase, N-terminal domain"/>
    <property type="match status" value="1"/>
</dbReference>
<keyword evidence="2" id="KW-0456">Lyase</keyword>